<proteinExistence type="predicted"/>
<name>A0AAV7QLY7_PLEWA</name>
<evidence type="ECO:0000256" key="1">
    <source>
        <dbReference type="SAM" id="MobiDB-lite"/>
    </source>
</evidence>
<organism evidence="2 3">
    <name type="scientific">Pleurodeles waltl</name>
    <name type="common">Iberian ribbed newt</name>
    <dbReference type="NCBI Taxonomy" id="8319"/>
    <lineage>
        <taxon>Eukaryota</taxon>
        <taxon>Metazoa</taxon>
        <taxon>Chordata</taxon>
        <taxon>Craniata</taxon>
        <taxon>Vertebrata</taxon>
        <taxon>Euteleostomi</taxon>
        <taxon>Amphibia</taxon>
        <taxon>Batrachia</taxon>
        <taxon>Caudata</taxon>
        <taxon>Salamandroidea</taxon>
        <taxon>Salamandridae</taxon>
        <taxon>Pleurodelinae</taxon>
        <taxon>Pleurodeles</taxon>
    </lineage>
</organism>
<feature type="compositionally biased region" description="Gly residues" evidence="1">
    <location>
        <begin position="35"/>
        <end position="61"/>
    </location>
</feature>
<reference evidence="2" key="1">
    <citation type="journal article" date="2022" name="bioRxiv">
        <title>Sequencing and chromosome-scale assembly of the giantPleurodeles waltlgenome.</title>
        <authorList>
            <person name="Brown T."/>
            <person name="Elewa A."/>
            <person name="Iarovenko S."/>
            <person name="Subramanian E."/>
            <person name="Araus A.J."/>
            <person name="Petzold A."/>
            <person name="Susuki M."/>
            <person name="Suzuki K.-i.T."/>
            <person name="Hayashi T."/>
            <person name="Toyoda A."/>
            <person name="Oliveira C."/>
            <person name="Osipova E."/>
            <person name="Leigh N.D."/>
            <person name="Simon A."/>
            <person name="Yun M.H."/>
        </authorList>
    </citation>
    <scope>NUCLEOTIDE SEQUENCE</scope>
    <source>
        <strain evidence="2">20211129_DDA</strain>
        <tissue evidence="2">Liver</tissue>
    </source>
</reference>
<evidence type="ECO:0000313" key="3">
    <source>
        <dbReference type="Proteomes" id="UP001066276"/>
    </source>
</evidence>
<comment type="caution">
    <text evidence="2">The sequence shown here is derived from an EMBL/GenBank/DDBJ whole genome shotgun (WGS) entry which is preliminary data.</text>
</comment>
<dbReference type="EMBL" id="JANPWB010000010">
    <property type="protein sequence ID" value="KAJ1140754.1"/>
    <property type="molecule type" value="Genomic_DNA"/>
</dbReference>
<sequence>MSFWRCPGSGGSLRTDQKGLGVRLRLLAAGTPGRSRGGSAAGRGPGRGSEGSCGLWRGGGRPASRRLRRTALGSQHTLRSGLAPLLPPDSAANLDSGGSRASALSLQAAEAGSAEANQLRMVRAPGAEPVQAGRLSRKRLLPASASCFSVWLAPAPHYDMHKMAVRGRHFCKDSAEL</sequence>
<keyword evidence="3" id="KW-1185">Reference proteome</keyword>
<gene>
    <name evidence="2" type="ORF">NDU88_007092</name>
</gene>
<feature type="region of interest" description="Disordered" evidence="1">
    <location>
        <begin position="28"/>
        <end position="64"/>
    </location>
</feature>
<dbReference type="Proteomes" id="UP001066276">
    <property type="component" value="Chromosome 6"/>
</dbReference>
<feature type="region of interest" description="Disordered" evidence="1">
    <location>
        <begin position="78"/>
        <end position="98"/>
    </location>
</feature>
<accession>A0AAV7QLY7</accession>
<dbReference type="AlphaFoldDB" id="A0AAV7QLY7"/>
<protein>
    <submittedName>
        <fullName evidence="2">Uncharacterized protein</fullName>
    </submittedName>
</protein>
<evidence type="ECO:0000313" key="2">
    <source>
        <dbReference type="EMBL" id="KAJ1140754.1"/>
    </source>
</evidence>